<dbReference type="SUPFAM" id="SSF47769">
    <property type="entry name" value="SAM/Pointed domain"/>
    <property type="match status" value="1"/>
</dbReference>
<dbReference type="PROSITE" id="PS50105">
    <property type="entry name" value="SAM_DOMAIN"/>
    <property type="match status" value="1"/>
</dbReference>
<feature type="compositionally biased region" description="Low complexity" evidence="1">
    <location>
        <begin position="357"/>
        <end position="369"/>
    </location>
</feature>
<dbReference type="InterPro" id="IPR001660">
    <property type="entry name" value="SAM"/>
</dbReference>
<evidence type="ECO:0000313" key="3">
    <source>
        <dbReference type="EMBL" id="CAG9797798.1"/>
    </source>
</evidence>
<reference evidence="3" key="1">
    <citation type="submission" date="2022-01" db="EMBL/GenBank/DDBJ databases">
        <authorList>
            <person name="King R."/>
        </authorList>
    </citation>
    <scope>NUCLEOTIDE SEQUENCE</scope>
</reference>
<feature type="compositionally biased region" description="Acidic residues" evidence="1">
    <location>
        <begin position="247"/>
        <end position="257"/>
    </location>
</feature>
<accession>A0A9N9RH21</accession>
<organism evidence="3 4">
    <name type="scientific">Chironomus riparius</name>
    <dbReference type="NCBI Taxonomy" id="315576"/>
    <lineage>
        <taxon>Eukaryota</taxon>
        <taxon>Metazoa</taxon>
        <taxon>Ecdysozoa</taxon>
        <taxon>Arthropoda</taxon>
        <taxon>Hexapoda</taxon>
        <taxon>Insecta</taxon>
        <taxon>Pterygota</taxon>
        <taxon>Neoptera</taxon>
        <taxon>Endopterygota</taxon>
        <taxon>Diptera</taxon>
        <taxon>Nematocera</taxon>
        <taxon>Chironomoidea</taxon>
        <taxon>Chironomidae</taxon>
        <taxon>Chironominae</taxon>
        <taxon>Chironomus</taxon>
    </lineage>
</organism>
<proteinExistence type="predicted"/>
<dbReference type="InterPro" id="IPR039161">
    <property type="entry name" value="C19orf47-like"/>
</dbReference>
<feature type="region of interest" description="Disordered" evidence="1">
    <location>
        <begin position="333"/>
        <end position="385"/>
    </location>
</feature>
<dbReference type="InterPro" id="IPR013761">
    <property type="entry name" value="SAM/pointed_sf"/>
</dbReference>
<name>A0A9N9RH21_9DIPT</name>
<feature type="region of interest" description="Disordered" evidence="1">
    <location>
        <begin position="239"/>
        <end position="260"/>
    </location>
</feature>
<protein>
    <recommendedName>
        <fullName evidence="2">SAM domain-containing protein</fullName>
    </recommendedName>
</protein>
<evidence type="ECO:0000259" key="2">
    <source>
        <dbReference type="PROSITE" id="PS50105"/>
    </source>
</evidence>
<gene>
    <name evidence="3" type="ORF">CHIRRI_LOCUS785</name>
</gene>
<dbReference type="EMBL" id="OU895877">
    <property type="protein sequence ID" value="CAG9797798.1"/>
    <property type="molecule type" value="Genomic_DNA"/>
</dbReference>
<dbReference type="Gene3D" id="1.10.150.50">
    <property type="entry name" value="Transcription Factor, Ets-1"/>
    <property type="match status" value="1"/>
</dbReference>
<dbReference type="OrthoDB" id="10067653at2759"/>
<dbReference type="Pfam" id="PF18017">
    <property type="entry name" value="SAM_4"/>
    <property type="match status" value="1"/>
</dbReference>
<feature type="domain" description="SAM" evidence="2">
    <location>
        <begin position="9"/>
        <end position="72"/>
    </location>
</feature>
<dbReference type="GO" id="GO:0005634">
    <property type="term" value="C:nucleus"/>
    <property type="evidence" value="ECO:0007669"/>
    <property type="project" value="TreeGrafter"/>
</dbReference>
<sequence length="385" mass="43144">MSSSGGSVWVKFFTNAGIPSPTNATYAHIFMENRIQLDMLSELNTDNLKEMGIKPMGDIISILRHAKSVNDQSLRDRILASQPEPHKTIVKVRPASPVSSSTITSIAVAPRRVLPEHEGKYKVSLPKGFTKKSREILAKHSAMQMDKVEHKKSVFDRLRPSSNSHDIEMADSTSSDSIVRVSKVSSSIFNRLGGYDEIRKSVNEKSVAFSGILKNSPTKQSPKGVVKHRVSTKIILNKPAPRHMDTDESEDSEEKMDSDDYKQVKFSPEVEVLEIEPRRQIVFNAKKLNRIKGLRTDGIKNRLGEIKFNRTIDPRQHLHSVRQTVNMKPKISPVKNSKMRADQSPKSAKSRLDLKANFKNLKLGNKNGNSTAKPSSVFNRLGVKK</sequence>
<keyword evidence="4" id="KW-1185">Reference proteome</keyword>
<dbReference type="AlphaFoldDB" id="A0A9N9RH21"/>
<evidence type="ECO:0000313" key="4">
    <source>
        <dbReference type="Proteomes" id="UP001153620"/>
    </source>
</evidence>
<evidence type="ECO:0000256" key="1">
    <source>
        <dbReference type="SAM" id="MobiDB-lite"/>
    </source>
</evidence>
<dbReference type="Proteomes" id="UP001153620">
    <property type="component" value="Chromosome 1"/>
</dbReference>
<dbReference type="PANTHER" id="PTHR21359:SF1">
    <property type="entry name" value="DUF5577 DOMAIN-CONTAINING PROTEIN"/>
    <property type="match status" value="1"/>
</dbReference>
<dbReference type="PANTHER" id="PTHR21359">
    <property type="entry name" value="DUF5577 DOMAIN-CONTAINING PROTEIN"/>
    <property type="match status" value="1"/>
</dbReference>
<reference evidence="3" key="2">
    <citation type="submission" date="2022-10" db="EMBL/GenBank/DDBJ databases">
        <authorList>
            <consortium name="ENA_rothamsted_submissions"/>
            <consortium name="culmorum"/>
            <person name="King R."/>
        </authorList>
    </citation>
    <scope>NUCLEOTIDE SEQUENCE</scope>
</reference>